<evidence type="ECO:0000313" key="2">
    <source>
        <dbReference type="EMBL" id="CAD8683116.1"/>
    </source>
</evidence>
<sequence length="117" mass="12852">MAYNLYQVQMARAWAERVEKENAMAEKFWTEQALKTTQMAAAYSGKQGDAASVAGSRVSSAVPSGFTSKTSFLKSRLERLEAELAVERESRKRVEEDLAMIKTGLIGSKPGTPTGHH</sequence>
<keyword evidence="1" id="KW-0175">Coiled coil</keyword>
<evidence type="ECO:0000256" key="1">
    <source>
        <dbReference type="SAM" id="Coils"/>
    </source>
</evidence>
<organism evidence="2">
    <name type="scientific">Chlamydomonas leiostraca</name>
    <dbReference type="NCBI Taxonomy" id="1034604"/>
    <lineage>
        <taxon>Eukaryota</taxon>
        <taxon>Viridiplantae</taxon>
        <taxon>Chlorophyta</taxon>
        <taxon>core chlorophytes</taxon>
        <taxon>Chlorophyceae</taxon>
        <taxon>CS clade</taxon>
        <taxon>Chlamydomonadales</taxon>
        <taxon>Chlamydomonadaceae</taxon>
        <taxon>Chlamydomonas</taxon>
    </lineage>
</organism>
<reference evidence="2" key="1">
    <citation type="submission" date="2021-01" db="EMBL/GenBank/DDBJ databases">
        <authorList>
            <person name="Corre E."/>
            <person name="Pelletier E."/>
            <person name="Niang G."/>
            <person name="Scheremetjew M."/>
            <person name="Finn R."/>
            <person name="Kale V."/>
            <person name="Holt S."/>
            <person name="Cochrane G."/>
            <person name="Meng A."/>
            <person name="Brown T."/>
            <person name="Cohen L."/>
        </authorList>
    </citation>
    <scope>NUCLEOTIDE SEQUENCE</scope>
    <source>
        <strain evidence="2">SAG 11-49</strain>
    </source>
</reference>
<proteinExistence type="predicted"/>
<name>A0A7S0RNS8_9CHLO</name>
<feature type="coiled-coil region" evidence="1">
    <location>
        <begin position="70"/>
        <end position="97"/>
    </location>
</feature>
<protein>
    <submittedName>
        <fullName evidence="2">Uncharacterized protein</fullName>
    </submittedName>
</protein>
<dbReference type="AlphaFoldDB" id="A0A7S0RNS8"/>
<dbReference type="EMBL" id="HBFB01019664">
    <property type="protein sequence ID" value="CAD8683116.1"/>
    <property type="molecule type" value="Transcribed_RNA"/>
</dbReference>
<gene>
    <name evidence="2" type="ORF">CLEI1391_LOCUS11049</name>
</gene>
<accession>A0A7S0RNS8</accession>